<dbReference type="EnsemblMetazoa" id="XM_038206754.1">
    <property type="protein sequence ID" value="XP_038062682.1"/>
    <property type="gene ID" value="LOC119733177"/>
</dbReference>
<dbReference type="GeneID" id="119733177"/>
<keyword evidence="7 8" id="KW-0472">Membrane</keyword>
<dbReference type="RefSeq" id="XP_038062682.1">
    <property type="nucleotide sequence ID" value="XM_038206754.1"/>
</dbReference>
<dbReference type="RefSeq" id="XP_038062684.1">
    <property type="nucleotide sequence ID" value="XM_038206756.1"/>
</dbReference>
<dbReference type="PANTHER" id="PTHR16318">
    <property type="entry name" value="GAMMA-SECRETASE SUBUNIT PEN-2"/>
    <property type="match status" value="1"/>
</dbReference>
<dbReference type="Pfam" id="PF10251">
    <property type="entry name" value="PEN-2"/>
    <property type="match status" value="1"/>
</dbReference>
<keyword evidence="5" id="KW-0914">Notch signaling pathway</keyword>
<reference evidence="9" key="1">
    <citation type="submission" date="2022-11" db="UniProtKB">
        <authorList>
            <consortium name="EnsemblMetazoa"/>
        </authorList>
    </citation>
    <scope>IDENTIFICATION</scope>
</reference>
<dbReference type="Proteomes" id="UP000887568">
    <property type="component" value="Unplaced"/>
</dbReference>
<evidence type="ECO:0000256" key="2">
    <source>
        <dbReference type="ARBA" id="ARBA00009607"/>
    </source>
</evidence>
<dbReference type="GO" id="GO:0007220">
    <property type="term" value="P:Notch receptor processing"/>
    <property type="evidence" value="ECO:0007669"/>
    <property type="project" value="TreeGrafter"/>
</dbReference>
<dbReference type="PANTHER" id="PTHR16318:SF0">
    <property type="entry name" value="GAMMA-SECRETASE SUBUNIT PEN-2"/>
    <property type="match status" value="1"/>
</dbReference>
<feature type="transmembrane region" description="Helical" evidence="8">
    <location>
        <begin position="56"/>
        <end position="77"/>
    </location>
</feature>
<keyword evidence="4 8" id="KW-0812">Transmembrane</keyword>
<evidence type="ECO:0000256" key="1">
    <source>
        <dbReference type="ARBA" id="ARBA00004141"/>
    </source>
</evidence>
<evidence type="ECO:0000256" key="4">
    <source>
        <dbReference type="ARBA" id="ARBA00022692"/>
    </source>
</evidence>
<evidence type="ECO:0000256" key="3">
    <source>
        <dbReference type="ARBA" id="ARBA00018306"/>
    </source>
</evidence>
<dbReference type="InterPro" id="IPR019379">
    <property type="entry name" value="Gamma_Secretase_Asp_P_PEN2"/>
</dbReference>
<evidence type="ECO:0000256" key="7">
    <source>
        <dbReference type="ARBA" id="ARBA00023136"/>
    </source>
</evidence>
<evidence type="ECO:0000313" key="9">
    <source>
        <dbReference type="EnsemblMetazoa" id="XP_038062682.1"/>
    </source>
</evidence>
<dbReference type="EnsemblMetazoa" id="XM_038206755.1">
    <property type="protein sequence ID" value="XP_038062683.1"/>
    <property type="gene ID" value="LOC119733177"/>
</dbReference>
<comment type="subcellular location">
    <subcellularLocation>
        <location evidence="1">Membrane</location>
        <topology evidence="1">Multi-pass membrane protein</topology>
    </subcellularLocation>
</comment>
<dbReference type="GO" id="GO:0007219">
    <property type="term" value="P:Notch signaling pathway"/>
    <property type="evidence" value="ECO:0007669"/>
    <property type="project" value="UniProtKB-KW"/>
</dbReference>
<keyword evidence="6 8" id="KW-1133">Transmembrane helix</keyword>
<evidence type="ECO:0000256" key="5">
    <source>
        <dbReference type="ARBA" id="ARBA00022976"/>
    </source>
</evidence>
<evidence type="ECO:0000256" key="6">
    <source>
        <dbReference type="ARBA" id="ARBA00022989"/>
    </source>
</evidence>
<name>A0A914AG31_PATMI</name>
<comment type="similarity">
    <text evidence="2">Belongs to the PEN-2 family.</text>
</comment>
<feature type="transmembrane region" description="Helical" evidence="8">
    <location>
        <begin position="18"/>
        <end position="36"/>
    </location>
</feature>
<keyword evidence="10" id="KW-1185">Reference proteome</keyword>
<evidence type="ECO:0000256" key="8">
    <source>
        <dbReference type="SAM" id="Phobius"/>
    </source>
</evidence>
<evidence type="ECO:0000313" key="10">
    <source>
        <dbReference type="Proteomes" id="UP000887568"/>
    </source>
</evidence>
<proteinExistence type="inferred from homology"/>
<protein>
    <recommendedName>
        <fullName evidence="3">Gamma-secretase subunit PEN-2</fullName>
    </recommendedName>
</protein>
<accession>A0A914AG31</accession>
<organism evidence="9 10">
    <name type="scientific">Patiria miniata</name>
    <name type="common">Bat star</name>
    <name type="synonym">Asterina miniata</name>
    <dbReference type="NCBI Taxonomy" id="46514"/>
    <lineage>
        <taxon>Eukaryota</taxon>
        <taxon>Metazoa</taxon>
        <taxon>Echinodermata</taxon>
        <taxon>Eleutherozoa</taxon>
        <taxon>Asterozoa</taxon>
        <taxon>Asteroidea</taxon>
        <taxon>Valvatacea</taxon>
        <taxon>Valvatida</taxon>
        <taxon>Asterinidae</taxon>
        <taxon>Patiria</taxon>
    </lineage>
</organism>
<dbReference type="AlphaFoldDB" id="A0A914AG31"/>
<dbReference type="EnsemblMetazoa" id="XM_038206756.1">
    <property type="protein sequence ID" value="XP_038062684.1"/>
    <property type="gene ID" value="LOC119733177"/>
</dbReference>
<dbReference type="OMA" id="KLYLCKW"/>
<sequence>MNLERVSDTDKLELCRKYYVGGFFFLPFLWFINFIWFFREAFIRPPFDEQKQMKKYLIKSCIGSVLWTAALVTWITLFQLNRAGWGPTADAISFIIPKGIP</sequence>
<dbReference type="RefSeq" id="XP_038062683.1">
    <property type="nucleotide sequence ID" value="XM_038206755.1"/>
</dbReference>
<dbReference type="OrthoDB" id="524898at2759"/>
<dbReference type="GO" id="GO:0070765">
    <property type="term" value="C:gamma-secretase complex"/>
    <property type="evidence" value="ECO:0007669"/>
    <property type="project" value="TreeGrafter"/>
</dbReference>